<dbReference type="GO" id="GO:0005829">
    <property type="term" value="C:cytosol"/>
    <property type="evidence" value="ECO:0007669"/>
    <property type="project" value="TreeGrafter"/>
</dbReference>
<dbReference type="CDD" id="cd09294">
    <property type="entry name" value="SmpB"/>
    <property type="match status" value="1"/>
</dbReference>
<evidence type="ECO:0000313" key="4">
    <source>
        <dbReference type="EMBL" id="MBK9984747.1"/>
    </source>
</evidence>
<organism evidence="4 5">
    <name type="scientific">Candidatus Opimibacter skivensis</name>
    <dbReference type="NCBI Taxonomy" id="2982028"/>
    <lineage>
        <taxon>Bacteria</taxon>
        <taxon>Pseudomonadati</taxon>
        <taxon>Bacteroidota</taxon>
        <taxon>Saprospiria</taxon>
        <taxon>Saprospirales</taxon>
        <taxon>Saprospiraceae</taxon>
        <taxon>Candidatus Opimibacter</taxon>
    </lineage>
</organism>
<name>A0A9D7XVJ2_9BACT</name>
<dbReference type="AlphaFoldDB" id="A0A9D7XVJ2"/>
<dbReference type="PANTHER" id="PTHR30308">
    <property type="entry name" value="TMRNA-BINDING COMPONENT OF TRANS-TRANSLATION TAGGING COMPLEX"/>
    <property type="match status" value="1"/>
</dbReference>
<sequence>MEILNRKAKFEYHLLQSFEAGIMLKGTEVKSLRLGQANMSDAWCTFEQGELYLKNLHISEYEHASMFQHEVKASRKLLLRKTELKKLERRVAEKGLTIVPYRIYFSARGHAKCEIYLAQGKKEFDKRNTIKDRDVQRDIDRQLA</sequence>
<dbReference type="GO" id="GO:0070929">
    <property type="term" value="P:trans-translation"/>
    <property type="evidence" value="ECO:0007669"/>
    <property type="project" value="UniProtKB-UniRule"/>
</dbReference>
<evidence type="ECO:0000256" key="3">
    <source>
        <dbReference type="HAMAP-Rule" id="MF_00023"/>
    </source>
</evidence>
<accession>A0A9D7XVJ2</accession>
<comment type="caution">
    <text evidence="4">The sequence shown here is derived from an EMBL/GenBank/DDBJ whole genome shotgun (WGS) entry which is preliminary data.</text>
</comment>
<keyword evidence="2 3" id="KW-0694">RNA-binding</keyword>
<protein>
    <recommendedName>
        <fullName evidence="3">SsrA-binding protein</fullName>
    </recommendedName>
    <alternativeName>
        <fullName evidence="3">Small protein B</fullName>
    </alternativeName>
</protein>
<evidence type="ECO:0000313" key="5">
    <source>
        <dbReference type="Proteomes" id="UP000808337"/>
    </source>
</evidence>
<dbReference type="Pfam" id="PF01668">
    <property type="entry name" value="SmpB"/>
    <property type="match status" value="1"/>
</dbReference>
<dbReference type="InterPro" id="IPR023620">
    <property type="entry name" value="SmpB"/>
</dbReference>
<gene>
    <name evidence="3 4" type="primary">smpB</name>
    <name evidence="4" type="ORF">IPP15_20695</name>
</gene>
<dbReference type="InterPro" id="IPR000037">
    <property type="entry name" value="SsrA-bd_prot"/>
</dbReference>
<dbReference type="HAMAP" id="MF_00023">
    <property type="entry name" value="SmpB"/>
    <property type="match status" value="1"/>
</dbReference>
<dbReference type="Gene3D" id="2.40.280.10">
    <property type="match status" value="1"/>
</dbReference>
<dbReference type="SUPFAM" id="SSF74982">
    <property type="entry name" value="Small protein B (SmpB)"/>
    <property type="match status" value="1"/>
</dbReference>
<dbReference type="PROSITE" id="PS01317">
    <property type="entry name" value="SSRP"/>
    <property type="match status" value="1"/>
</dbReference>
<dbReference type="InterPro" id="IPR020081">
    <property type="entry name" value="SsrA-bd_prot_CS"/>
</dbReference>
<dbReference type="PANTHER" id="PTHR30308:SF2">
    <property type="entry name" value="SSRA-BINDING PROTEIN"/>
    <property type="match status" value="1"/>
</dbReference>
<dbReference type="GO" id="GO:0003723">
    <property type="term" value="F:RNA binding"/>
    <property type="evidence" value="ECO:0007669"/>
    <property type="project" value="UniProtKB-UniRule"/>
</dbReference>
<proteinExistence type="inferred from homology"/>
<dbReference type="NCBIfam" id="TIGR00086">
    <property type="entry name" value="smpB"/>
    <property type="match status" value="1"/>
</dbReference>
<keyword evidence="1 3" id="KW-0963">Cytoplasm</keyword>
<comment type="similarity">
    <text evidence="3">Belongs to the SmpB family.</text>
</comment>
<dbReference type="EMBL" id="JADKGY010000031">
    <property type="protein sequence ID" value="MBK9984747.1"/>
    <property type="molecule type" value="Genomic_DNA"/>
</dbReference>
<comment type="subcellular location">
    <subcellularLocation>
        <location evidence="3">Cytoplasm</location>
    </subcellularLocation>
    <text evidence="3">The tmRNA-SmpB complex associates with stalled 70S ribosomes.</text>
</comment>
<comment type="function">
    <text evidence="3">Required for rescue of stalled ribosomes mediated by trans-translation. Binds to transfer-messenger RNA (tmRNA), required for stable association of tmRNA with ribosomes. tmRNA and SmpB together mimic tRNA shape, replacing the anticodon stem-loop with SmpB. tmRNA is encoded by the ssrA gene; the 2 termini fold to resemble tRNA(Ala) and it encodes a 'tag peptide', a short internal open reading frame. During trans-translation Ala-aminoacylated tmRNA acts like a tRNA, entering the A-site of stalled ribosomes, displacing the stalled mRNA. The ribosome then switches to translate the ORF on the tmRNA; the nascent peptide is terminated with the 'tag peptide' encoded by the tmRNA and targeted for degradation. The ribosome is freed to recommence translation, which seems to be the essential function of trans-translation.</text>
</comment>
<reference evidence="4 5" key="1">
    <citation type="submission" date="2020-10" db="EMBL/GenBank/DDBJ databases">
        <title>Connecting structure to function with the recovery of over 1000 high-quality activated sludge metagenome-assembled genomes encoding full-length rRNA genes using long-read sequencing.</title>
        <authorList>
            <person name="Singleton C.M."/>
            <person name="Petriglieri F."/>
            <person name="Kristensen J.M."/>
            <person name="Kirkegaard R.H."/>
            <person name="Michaelsen T.Y."/>
            <person name="Andersen M.H."/>
            <person name="Karst S.M."/>
            <person name="Dueholm M.S."/>
            <person name="Nielsen P.H."/>
            <person name="Albertsen M."/>
        </authorList>
    </citation>
    <scope>NUCLEOTIDE SEQUENCE [LARGE SCALE GENOMIC DNA]</scope>
    <source>
        <strain evidence="4">Ribe_18-Q3-R11-54_MAXAC.273</strain>
    </source>
</reference>
<dbReference type="GO" id="GO:0070930">
    <property type="term" value="P:trans-translation-dependent protein tagging"/>
    <property type="evidence" value="ECO:0007669"/>
    <property type="project" value="TreeGrafter"/>
</dbReference>
<evidence type="ECO:0000256" key="1">
    <source>
        <dbReference type="ARBA" id="ARBA00022490"/>
    </source>
</evidence>
<dbReference type="Proteomes" id="UP000808337">
    <property type="component" value="Unassembled WGS sequence"/>
</dbReference>
<evidence type="ECO:0000256" key="2">
    <source>
        <dbReference type="ARBA" id="ARBA00022884"/>
    </source>
</evidence>
<dbReference type="NCBIfam" id="NF003843">
    <property type="entry name" value="PRK05422.1"/>
    <property type="match status" value="1"/>
</dbReference>